<keyword evidence="4" id="KW-1185">Reference proteome</keyword>
<gene>
    <name evidence="3" type="ORF">NDO55_11235</name>
</gene>
<accession>A0A9X2EKA6</accession>
<organism evidence="3 4">
    <name type="scientific">Sphingomicrobium sediminis</name>
    <dbReference type="NCBI Taxonomy" id="2950949"/>
    <lineage>
        <taxon>Bacteria</taxon>
        <taxon>Pseudomonadati</taxon>
        <taxon>Pseudomonadota</taxon>
        <taxon>Alphaproteobacteria</taxon>
        <taxon>Sphingomonadales</taxon>
        <taxon>Sphingomonadaceae</taxon>
        <taxon>Sphingomicrobium</taxon>
    </lineage>
</organism>
<feature type="region of interest" description="Disordered" evidence="2">
    <location>
        <begin position="200"/>
        <end position="220"/>
    </location>
</feature>
<sequence>MGKSDNFFTRAKRIVAGGIDSALTKAEKATGPALLKQAVRDLEASRERLQRARRDALSNHDKALELRNQRLAEAKSLGEDAAYALSKDHDDLARDVLARQMARETEAGALAEQAAGLKAQAAELDKAIADLDPEIEKVRADVAAAIAAGGASVTGAVKREREAGDMVSKVRALLDRMSADDGGHADVSAMRREEELEARLAELKAKGGKAPKPKGKAKRK</sequence>
<comment type="caution">
    <text evidence="3">The sequence shown here is derived from an EMBL/GenBank/DDBJ whole genome shotgun (WGS) entry which is preliminary data.</text>
</comment>
<reference evidence="3" key="1">
    <citation type="submission" date="2022-06" db="EMBL/GenBank/DDBJ databases">
        <title>Sphingomicrobium sedimins sp. nov., a marine bacterium isolated from tidal flat.</title>
        <authorList>
            <person name="Kim C.-H."/>
            <person name="Yoo Y."/>
            <person name="Kim J.-J."/>
        </authorList>
    </citation>
    <scope>NUCLEOTIDE SEQUENCE</scope>
    <source>
        <strain evidence="3">GRR-S6-50</strain>
    </source>
</reference>
<feature type="compositionally biased region" description="Basic residues" evidence="2">
    <location>
        <begin position="206"/>
        <end position="220"/>
    </location>
</feature>
<dbReference type="Pfam" id="PF04012">
    <property type="entry name" value="PspA_IM30"/>
    <property type="match status" value="1"/>
</dbReference>
<name>A0A9X2EKA6_9SPHN</name>
<evidence type="ECO:0000256" key="1">
    <source>
        <dbReference type="ARBA" id="ARBA00043985"/>
    </source>
</evidence>
<evidence type="ECO:0000313" key="3">
    <source>
        <dbReference type="EMBL" id="MCM8558391.1"/>
    </source>
</evidence>
<dbReference type="InterPro" id="IPR007157">
    <property type="entry name" value="PspA_VIPP1"/>
</dbReference>
<dbReference type="RefSeq" id="WP_252115255.1">
    <property type="nucleotide sequence ID" value="NZ_JAMSHT010000001.1"/>
</dbReference>
<comment type="similarity">
    <text evidence="1">Belongs to the PspA/Vipp/IM30 family.</text>
</comment>
<dbReference type="PANTHER" id="PTHR31088">
    <property type="entry name" value="MEMBRANE-ASSOCIATED PROTEIN VIPP1, CHLOROPLASTIC"/>
    <property type="match status" value="1"/>
</dbReference>
<dbReference type="PANTHER" id="PTHR31088:SF6">
    <property type="entry name" value="PHAGE SHOCK PROTEIN A"/>
    <property type="match status" value="1"/>
</dbReference>
<dbReference type="AlphaFoldDB" id="A0A9X2EKA6"/>
<evidence type="ECO:0000313" key="4">
    <source>
        <dbReference type="Proteomes" id="UP001155128"/>
    </source>
</evidence>
<evidence type="ECO:0000256" key="2">
    <source>
        <dbReference type="SAM" id="MobiDB-lite"/>
    </source>
</evidence>
<protein>
    <submittedName>
        <fullName evidence="3">PspA/IM30 family protein</fullName>
    </submittedName>
</protein>
<dbReference type="EMBL" id="JAMSHT010000001">
    <property type="protein sequence ID" value="MCM8558391.1"/>
    <property type="molecule type" value="Genomic_DNA"/>
</dbReference>
<dbReference type="Proteomes" id="UP001155128">
    <property type="component" value="Unassembled WGS sequence"/>
</dbReference>
<proteinExistence type="inferred from homology"/>